<evidence type="ECO:0000256" key="1">
    <source>
        <dbReference type="SAM" id="MobiDB-lite"/>
    </source>
</evidence>
<accession>A0ABZ2FCN1</accession>
<protein>
    <submittedName>
        <fullName evidence="2">DUF3618 domain-containing protein</fullName>
    </submittedName>
</protein>
<feature type="compositionally biased region" description="Polar residues" evidence="1">
    <location>
        <begin position="166"/>
        <end position="180"/>
    </location>
</feature>
<dbReference type="Proteomes" id="UP001381003">
    <property type="component" value="Chromosome"/>
</dbReference>
<feature type="compositionally biased region" description="Basic and acidic residues" evidence="1">
    <location>
        <begin position="43"/>
        <end position="57"/>
    </location>
</feature>
<dbReference type="EMBL" id="CP104874">
    <property type="protein sequence ID" value="WWF04036.1"/>
    <property type="molecule type" value="Genomic_DNA"/>
</dbReference>
<evidence type="ECO:0000313" key="2">
    <source>
        <dbReference type="EMBL" id="WWF04036.1"/>
    </source>
</evidence>
<dbReference type="RefSeq" id="WP_068321200.1">
    <property type="nucleotide sequence ID" value="NZ_CP104874.1"/>
</dbReference>
<feature type="compositionally biased region" description="Basic and acidic residues" evidence="1">
    <location>
        <begin position="69"/>
        <end position="79"/>
    </location>
</feature>
<organism evidence="2 3">
    <name type="scientific">Janibacter terrae</name>
    <dbReference type="NCBI Taxonomy" id="103817"/>
    <lineage>
        <taxon>Bacteria</taxon>
        <taxon>Bacillati</taxon>
        <taxon>Actinomycetota</taxon>
        <taxon>Actinomycetes</taxon>
        <taxon>Micrococcales</taxon>
        <taxon>Intrasporangiaceae</taxon>
        <taxon>Janibacter</taxon>
    </lineage>
</organism>
<gene>
    <name evidence="2" type="ORF">N5P18_10010</name>
</gene>
<evidence type="ECO:0000313" key="3">
    <source>
        <dbReference type="Proteomes" id="UP001381003"/>
    </source>
</evidence>
<name>A0ABZ2FCN1_9MICO</name>
<feature type="region of interest" description="Disordered" evidence="1">
    <location>
        <begin position="128"/>
        <end position="197"/>
    </location>
</feature>
<sequence length="197" mass="20898">MTSNDPDQIRAEIERTRSDLSTNVDALGEAVTPGNIARRQADKVKGGMTGLKDKVMGVDDPTSPTVAERGSDRADEARRQLKSKTRGNPMAAGLMALGAGWLLGSLLPASEKEKQAAVTAREKAAPILDEAKSMAQEGAEHLKEPAQEAAQSLKESAQDAAETVKAQGQQEADKVSTSAAESRDAVQQHQQRPDTNV</sequence>
<dbReference type="InterPro" id="IPR022062">
    <property type="entry name" value="DUF3618"/>
</dbReference>
<reference evidence="2 3" key="1">
    <citation type="submission" date="2022-09" db="EMBL/GenBank/DDBJ databases">
        <title>Complete genome sequence of Janibacter terrae strain COS04-44, PCL-degrading bacteria isolated from oil spilled coast.</title>
        <authorList>
            <person name="Park H."/>
            <person name="Kim J.Y."/>
            <person name="An S.H."/>
            <person name="Lee C.M."/>
            <person name="Weon H.-Y."/>
        </authorList>
    </citation>
    <scope>NUCLEOTIDE SEQUENCE [LARGE SCALE GENOMIC DNA]</scope>
    <source>
        <strain evidence="2 3">COS04-44</strain>
    </source>
</reference>
<feature type="compositionally biased region" description="Basic and acidic residues" evidence="1">
    <location>
        <begin position="128"/>
        <end position="146"/>
    </location>
</feature>
<feature type="compositionally biased region" description="Polar residues" evidence="1">
    <location>
        <begin position="187"/>
        <end position="197"/>
    </location>
</feature>
<dbReference type="Pfam" id="PF12277">
    <property type="entry name" value="DUF3618"/>
    <property type="match status" value="1"/>
</dbReference>
<feature type="region of interest" description="Disordered" evidence="1">
    <location>
        <begin position="43"/>
        <end position="90"/>
    </location>
</feature>
<proteinExistence type="predicted"/>
<keyword evidence="3" id="KW-1185">Reference proteome</keyword>